<protein>
    <submittedName>
        <fullName evidence="2">Alpha/beta fold hydrolase</fullName>
    </submittedName>
</protein>
<evidence type="ECO:0000313" key="2">
    <source>
        <dbReference type="RefSeq" id="WP_028309834.1"/>
    </source>
</evidence>
<dbReference type="RefSeq" id="WP_028309834.1">
    <property type="nucleotide sequence ID" value="NZ_AXWS01000001.1"/>
</dbReference>
<accession>A0A8B6X0P1</accession>
<dbReference type="Gene3D" id="3.40.50.1820">
    <property type="entry name" value="alpha/beta hydrolase"/>
    <property type="match status" value="1"/>
</dbReference>
<dbReference type="Proteomes" id="UP000675920">
    <property type="component" value="Unplaced"/>
</dbReference>
<dbReference type="AlphaFoldDB" id="A0A8B6X0P1"/>
<dbReference type="SUPFAM" id="SSF53474">
    <property type="entry name" value="alpha/beta-Hydrolases"/>
    <property type="match status" value="1"/>
</dbReference>
<evidence type="ECO:0000313" key="1">
    <source>
        <dbReference type="Proteomes" id="UP000675920"/>
    </source>
</evidence>
<keyword evidence="2" id="KW-0378">Hydrolase</keyword>
<organism evidence="1 2">
    <name type="scientific">Derxia gummosa DSM 723</name>
    <dbReference type="NCBI Taxonomy" id="1121388"/>
    <lineage>
        <taxon>Bacteria</taxon>
        <taxon>Pseudomonadati</taxon>
        <taxon>Pseudomonadota</taxon>
        <taxon>Betaproteobacteria</taxon>
        <taxon>Burkholderiales</taxon>
        <taxon>Alcaligenaceae</taxon>
        <taxon>Derxia</taxon>
    </lineage>
</organism>
<sequence length="258" mass="26866">MPRFLLCHGWAHDGRSLDALVAALRERFPASEMRVQELGFAGEPVDALAETAGRDDGEWIGIGHSWGFAQLLTPAAPRWKALVSINGFLRFCRAPGRRTGTPARALDAMLARLAVDPEGCLGDFRARCATVGDVKDGTMSGESATIAVGGRSDVEIAAYAQDVPPLPGSARLARLTTALTALRDSDFAPPVGTPLLALAATGDLIVPPDHARAQFDPAQGGCATELLMLAGGHLLPGTHPAACADAIARFVSTLPATA</sequence>
<reference evidence="2" key="1">
    <citation type="journal article" date="1992" name="Protein Eng.">
        <title>The alpha/beta hydrolase fold.</title>
        <authorList>
            <person name="Ollis D.L."/>
            <person name="Cheah E."/>
            <person name="Cygler M."/>
            <person name="Dijkstra B."/>
            <person name="Frolow F."/>
            <person name="Franken S.M."/>
            <person name="Harel M."/>
            <person name="Remington S.J."/>
            <person name="Silman I."/>
            <person name="Schrag J. et al."/>
        </authorList>
    </citation>
    <scope>NUCLEOTIDE SEQUENCE</scope>
</reference>
<dbReference type="GO" id="GO:0016787">
    <property type="term" value="F:hydrolase activity"/>
    <property type="evidence" value="ECO:0007669"/>
    <property type="project" value="UniProtKB-KW"/>
</dbReference>
<name>A0A8B6X0P1_9BURK</name>
<dbReference type="InterPro" id="IPR029058">
    <property type="entry name" value="AB_hydrolase_fold"/>
</dbReference>
<reference evidence="2" key="3">
    <citation type="submission" date="2025-08" db="UniProtKB">
        <authorList>
            <consortium name="RefSeq"/>
        </authorList>
    </citation>
    <scope>IDENTIFICATION</scope>
</reference>
<proteinExistence type="predicted"/>
<keyword evidence="1" id="KW-1185">Reference proteome</keyword>
<reference evidence="2" key="2">
    <citation type="journal article" date="2000" name="Curr. Protein Pept. Sci.">
        <title>Alpha/Beta-hydrolase fold enzymes: structures, functions and mechanisms.</title>
        <authorList>
            <person name="Holmquist M."/>
        </authorList>
    </citation>
    <scope>NUCLEOTIDE SEQUENCE</scope>
</reference>